<keyword evidence="2" id="KW-1185">Reference proteome</keyword>
<comment type="caution">
    <text evidence="1">The sequence shown here is derived from an EMBL/GenBank/DDBJ whole genome shotgun (WGS) entry which is preliminary data.</text>
</comment>
<dbReference type="Proteomes" id="UP001175228">
    <property type="component" value="Unassembled WGS sequence"/>
</dbReference>
<gene>
    <name evidence="1" type="ORF">EDD18DRAFT_771038</name>
</gene>
<proteinExistence type="predicted"/>
<dbReference type="SUPFAM" id="SSF51735">
    <property type="entry name" value="NAD(P)-binding Rossmann-fold domains"/>
    <property type="match status" value="1"/>
</dbReference>
<dbReference type="InterPro" id="IPR002347">
    <property type="entry name" value="SDR_fam"/>
</dbReference>
<reference evidence="1" key="1">
    <citation type="submission" date="2023-06" db="EMBL/GenBank/DDBJ databases">
        <authorList>
            <consortium name="Lawrence Berkeley National Laboratory"/>
            <person name="Ahrendt S."/>
            <person name="Sahu N."/>
            <person name="Indic B."/>
            <person name="Wong-Bajracharya J."/>
            <person name="Merenyi Z."/>
            <person name="Ke H.-M."/>
            <person name="Monk M."/>
            <person name="Kocsube S."/>
            <person name="Drula E."/>
            <person name="Lipzen A."/>
            <person name="Balint B."/>
            <person name="Henrissat B."/>
            <person name="Andreopoulos B."/>
            <person name="Martin F.M."/>
            <person name="Harder C.B."/>
            <person name="Rigling D."/>
            <person name="Ford K.L."/>
            <person name="Foster G.D."/>
            <person name="Pangilinan J."/>
            <person name="Papanicolaou A."/>
            <person name="Barry K."/>
            <person name="LaButti K."/>
            <person name="Viragh M."/>
            <person name="Koriabine M."/>
            <person name="Yan M."/>
            <person name="Riley R."/>
            <person name="Champramary S."/>
            <person name="Plett K.L."/>
            <person name="Tsai I.J."/>
            <person name="Slot J."/>
            <person name="Sipos G."/>
            <person name="Plett J."/>
            <person name="Nagy L.G."/>
            <person name="Grigoriev I.V."/>
        </authorList>
    </citation>
    <scope>NUCLEOTIDE SEQUENCE</scope>
    <source>
        <strain evidence="1">HWK02</strain>
    </source>
</reference>
<sequence length="262" mass="27561">MSSLKPLFIVAGVGNSAGTGAAAARLFAKNGYSVALISRARSGGGLDALADEISETGGTVSLSPEFLSPHSVTCAKTQVKQAKVFSIPSYKPASITSAFESINSYYPTSQYALRAALFNVGHAVWKSFLETTEEEILETLDTNVVAAFSFSRNAITRLLSTQPDEKTGRGTLIFTGATASLRGNRTTSAFAAAKHGTRALSQSLAKEFGPRDGIHVAHAIIDGLIKTGAAVERSGEQMIGLNPDSIAKAYLNLAQQEKSAWT</sequence>
<dbReference type="PRINTS" id="PR00081">
    <property type="entry name" value="GDHRDH"/>
</dbReference>
<accession>A0AA39PES7</accession>
<dbReference type="PANTHER" id="PTHR43431">
    <property type="entry name" value="OXIDOREDUCTASE, SHORT CHAIN DEHYDROGENASE/REDUCTASE FAMILY (AFU_ORTHOLOGUE AFUA_5G14000)"/>
    <property type="match status" value="1"/>
</dbReference>
<protein>
    <recommendedName>
        <fullName evidence="3">NAD(P)-binding protein</fullName>
    </recommendedName>
</protein>
<dbReference type="EMBL" id="JAUEPU010000069">
    <property type="protein sequence ID" value="KAK0482018.1"/>
    <property type="molecule type" value="Genomic_DNA"/>
</dbReference>
<evidence type="ECO:0008006" key="3">
    <source>
        <dbReference type="Google" id="ProtNLM"/>
    </source>
</evidence>
<dbReference type="InterPro" id="IPR036291">
    <property type="entry name" value="NAD(P)-bd_dom_sf"/>
</dbReference>
<dbReference type="Gene3D" id="3.40.50.720">
    <property type="entry name" value="NAD(P)-binding Rossmann-like Domain"/>
    <property type="match status" value="1"/>
</dbReference>
<dbReference type="PANTHER" id="PTHR43431:SF7">
    <property type="entry name" value="OXIDOREDUCTASE, SHORT CHAIN DEHYDROGENASE_REDUCTASE FAMILY (AFU_ORTHOLOGUE AFUA_5G14000)"/>
    <property type="match status" value="1"/>
</dbReference>
<evidence type="ECO:0000313" key="1">
    <source>
        <dbReference type="EMBL" id="KAK0482018.1"/>
    </source>
</evidence>
<dbReference type="AlphaFoldDB" id="A0AA39PES7"/>
<name>A0AA39PES7_9AGAR</name>
<organism evidence="1 2">
    <name type="scientific">Armillaria luteobubalina</name>
    <dbReference type="NCBI Taxonomy" id="153913"/>
    <lineage>
        <taxon>Eukaryota</taxon>
        <taxon>Fungi</taxon>
        <taxon>Dikarya</taxon>
        <taxon>Basidiomycota</taxon>
        <taxon>Agaricomycotina</taxon>
        <taxon>Agaricomycetes</taxon>
        <taxon>Agaricomycetidae</taxon>
        <taxon>Agaricales</taxon>
        <taxon>Marasmiineae</taxon>
        <taxon>Physalacriaceae</taxon>
        <taxon>Armillaria</taxon>
    </lineage>
</organism>
<evidence type="ECO:0000313" key="2">
    <source>
        <dbReference type="Proteomes" id="UP001175228"/>
    </source>
</evidence>
<dbReference type="Pfam" id="PF13561">
    <property type="entry name" value="adh_short_C2"/>
    <property type="match status" value="1"/>
</dbReference>